<gene>
    <name evidence="2" type="ORF">D4L85_00280</name>
</gene>
<dbReference type="OrthoDB" id="9831375at2"/>
<feature type="transmembrane region" description="Helical" evidence="1">
    <location>
        <begin position="88"/>
        <end position="106"/>
    </location>
</feature>
<proteinExistence type="predicted"/>
<keyword evidence="1" id="KW-1133">Transmembrane helix</keyword>
<keyword evidence="1" id="KW-0812">Transmembrane</keyword>
<dbReference type="KEGG" id="chk:D4L85_00280"/>
<organism evidence="2 3">
    <name type="scientific">Chryseolinea soli</name>
    <dbReference type="NCBI Taxonomy" id="2321403"/>
    <lineage>
        <taxon>Bacteria</taxon>
        <taxon>Pseudomonadati</taxon>
        <taxon>Bacteroidota</taxon>
        <taxon>Cytophagia</taxon>
        <taxon>Cytophagales</taxon>
        <taxon>Fulvivirgaceae</taxon>
        <taxon>Chryseolinea</taxon>
    </lineage>
</organism>
<dbReference type="EMBL" id="CP032382">
    <property type="protein sequence ID" value="AYB29112.1"/>
    <property type="molecule type" value="Genomic_DNA"/>
</dbReference>
<name>A0A385SE06_9BACT</name>
<evidence type="ECO:0000313" key="3">
    <source>
        <dbReference type="Proteomes" id="UP000266183"/>
    </source>
</evidence>
<accession>A0A385SE06</accession>
<evidence type="ECO:0000256" key="1">
    <source>
        <dbReference type="SAM" id="Phobius"/>
    </source>
</evidence>
<dbReference type="RefSeq" id="WP_119752435.1">
    <property type="nucleotide sequence ID" value="NZ_CP032382.1"/>
</dbReference>
<keyword evidence="1" id="KW-0472">Membrane</keyword>
<reference evidence="3" key="1">
    <citation type="submission" date="2018-09" db="EMBL/GenBank/DDBJ databases">
        <title>Chryseolinea sp. KIS68-18 isolated from soil.</title>
        <authorList>
            <person name="Weon H.-Y."/>
            <person name="Kwon S.-W."/>
            <person name="Lee S.A."/>
        </authorList>
    </citation>
    <scope>NUCLEOTIDE SEQUENCE [LARGE SCALE GENOMIC DNA]</scope>
    <source>
        <strain evidence="3">KIS68-18</strain>
    </source>
</reference>
<dbReference type="Gene3D" id="1.10.10.880">
    <property type="entry name" value="Anti sigma-E protein RseA, N-terminal domain"/>
    <property type="match status" value="1"/>
</dbReference>
<evidence type="ECO:0000313" key="2">
    <source>
        <dbReference type="EMBL" id="AYB29112.1"/>
    </source>
</evidence>
<protein>
    <submittedName>
        <fullName evidence="2">Uncharacterized protein</fullName>
    </submittedName>
</protein>
<keyword evidence="3" id="KW-1185">Reference proteome</keyword>
<dbReference type="AlphaFoldDB" id="A0A385SE06"/>
<dbReference type="GO" id="GO:0016989">
    <property type="term" value="F:sigma factor antagonist activity"/>
    <property type="evidence" value="ECO:0007669"/>
    <property type="project" value="InterPro"/>
</dbReference>
<sequence length="141" mass="15946">MNKQETEDLYILSLDQKLAPADEDRLLTALREHPDWARSLAQYKTTRDVLRASSPATFGPYFASRLMHKLQNTGAVIDRQLFGMFKKFQLAAVGVVVALLILNVALSEQSSWKSVLGIEEETSTPPEQQVPFDFYETLNDL</sequence>
<dbReference type="InterPro" id="IPR036147">
    <property type="entry name" value="Anti-sigma_E_RseA_N_sf"/>
</dbReference>
<dbReference type="Proteomes" id="UP000266183">
    <property type="component" value="Chromosome"/>
</dbReference>